<accession>A0A0E9WX19</accession>
<proteinExistence type="predicted"/>
<organism evidence="1">
    <name type="scientific">Anguilla anguilla</name>
    <name type="common">European freshwater eel</name>
    <name type="synonym">Muraena anguilla</name>
    <dbReference type="NCBI Taxonomy" id="7936"/>
    <lineage>
        <taxon>Eukaryota</taxon>
        <taxon>Metazoa</taxon>
        <taxon>Chordata</taxon>
        <taxon>Craniata</taxon>
        <taxon>Vertebrata</taxon>
        <taxon>Euteleostomi</taxon>
        <taxon>Actinopterygii</taxon>
        <taxon>Neopterygii</taxon>
        <taxon>Teleostei</taxon>
        <taxon>Anguilliformes</taxon>
        <taxon>Anguillidae</taxon>
        <taxon>Anguilla</taxon>
    </lineage>
</organism>
<protein>
    <submittedName>
        <fullName evidence="1">Uncharacterized protein</fullName>
    </submittedName>
</protein>
<name>A0A0E9WX19_ANGAN</name>
<reference evidence="1" key="1">
    <citation type="submission" date="2014-11" db="EMBL/GenBank/DDBJ databases">
        <authorList>
            <person name="Amaro Gonzalez C."/>
        </authorList>
    </citation>
    <scope>NUCLEOTIDE SEQUENCE</scope>
</reference>
<sequence>MKTASERAPLVGRKRSAVCLARIPGPSGYIDLINNSGHVLNFKKYKNKKSCKTAWCQDQPIRGSFRTG</sequence>
<dbReference type="EMBL" id="GBXM01014589">
    <property type="protein sequence ID" value="JAH93988.1"/>
    <property type="molecule type" value="Transcribed_RNA"/>
</dbReference>
<evidence type="ECO:0000313" key="1">
    <source>
        <dbReference type="EMBL" id="JAH93988.1"/>
    </source>
</evidence>
<reference evidence="1" key="2">
    <citation type="journal article" date="2015" name="Fish Shellfish Immunol.">
        <title>Early steps in the European eel (Anguilla anguilla)-Vibrio vulnificus interaction in the gills: Role of the RtxA13 toxin.</title>
        <authorList>
            <person name="Callol A."/>
            <person name="Pajuelo D."/>
            <person name="Ebbesson L."/>
            <person name="Teles M."/>
            <person name="MacKenzie S."/>
            <person name="Amaro C."/>
        </authorList>
    </citation>
    <scope>NUCLEOTIDE SEQUENCE</scope>
</reference>
<dbReference type="AlphaFoldDB" id="A0A0E9WX19"/>